<feature type="chain" id="PRO_5037377406" evidence="1">
    <location>
        <begin position="17"/>
        <end position="616"/>
    </location>
</feature>
<evidence type="ECO:0000313" key="2">
    <source>
        <dbReference type="EMBL" id="TDH73139.1"/>
    </source>
</evidence>
<keyword evidence="3" id="KW-1185">Reference proteome</keyword>
<dbReference type="GeneID" id="94352163"/>
<proteinExistence type="predicted"/>
<dbReference type="KEGG" id="blac:94352163"/>
<dbReference type="Proteomes" id="UP000294530">
    <property type="component" value="Unassembled WGS sequence"/>
</dbReference>
<dbReference type="EMBL" id="SHOA02000036">
    <property type="protein sequence ID" value="TDH73139.1"/>
    <property type="molecule type" value="Genomic_DNA"/>
</dbReference>
<organism evidence="2 3">
    <name type="scientific">Bremia lactucae</name>
    <name type="common">Lettuce downy mildew</name>
    <dbReference type="NCBI Taxonomy" id="4779"/>
    <lineage>
        <taxon>Eukaryota</taxon>
        <taxon>Sar</taxon>
        <taxon>Stramenopiles</taxon>
        <taxon>Oomycota</taxon>
        <taxon>Peronosporomycetes</taxon>
        <taxon>Peronosporales</taxon>
        <taxon>Peronosporaceae</taxon>
        <taxon>Bremia</taxon>
    </lineage>
</organism>
<comment type="caution">
    <text evidence="2">The sequence shown here is derived from an EMBL/GenBank/DDBJ whole genome shotgun (WGS) entry which is preliminary data.</text>
</comment>
<evidence type="ECO:0000313" key="3">
    <source>
        <dbReference type="Proteomes" id="UP000294530"/>
    </source>
</evidence>
<gene>
    <name evidence="2" type="ORF">CCR75_008440</name>
</gene>
<keyword evidence="1" id="KW-0732">Signal</keyword>
<sequence length="616" mass="67663">MARVLVVLVATNAIFSQLPCATVDATGDASMPRSFSAMTSNGQSFNRSKSSFESVKDDDIVVGTIRIDNEDAETHRNVDGSKKLWESSHNNVGAHSSGHSGTLALVNAALKLGSVLNATSTIEQTYVNWLGNPYGSIYSSRACWRKAHIAKMCPLGYNSKLGMCWTQCPYSYPLECGLECIRQNDDCGTAVFYKVAVVVQTAISLSAWSIYGDMEKWDKGVKVAIKCIKYMISIIKSLVRYIRYIKVYNPEATKDKILSILYQIDNVIIDLPVTVAYCIGKRASDDIKFVDTVLTTAEYLLYDIISNGDFIISTWKEFMRFMKKLALGDSAASLTGEEIKALKSALKSNTTCGYDLKRLLDRTWMTVAELRLLHPEMSEDEIRVTVSQSNLMLNDIPIATNNCIPELLIKSDEKTAYATRDTLRKTFETIVDDLITAGTSNNGSLLTFGEYAFKIADRAIGFYAIWDYFYVSSVISQYVQPICAPTLLIGEIDDGNVKKALAMTTVQGAFNNSDGMWTKVGDGTVTITFKSIDVKDVAVNIKSGGDKIAEVPIPAGKTVVWKSTVAVLGGKTLYLDRWRPGFLNLPGTGGGSLRLWVPRSALGGTLQLTAFLNANE</sequence>
<feature type="signal peptide" evidence="1">
    <location>
        <begin position="1"/>
        <end position="16"/>
    </location>
</feature>
<evidence type="ECO:0000256" key="1">
    <source>
        <dbReference type="SAM" id="SignalP"/>
    </source>
</evidence>
<dbReference type="OrthoDB" id="110718at2759"/>
<dbReference type="AlphaFoldDB" id="A0A976IJU9"/>
<dbReference type="RefSeq" id="XP_067822638.1">
    <property type="nucleotide sequence ID" value="XM_067966492.1"/>
</dbReference>
<name>A0A976IJU9_BRELC</name>
<protein>
    <submittedName>
        <fullName evidence="2">Uncharacterized protein</fullName>
    </submittedName>
</protein>
<accession>A0A976IJU9</accession>
<reference evidence="2 3" key="1">
    <citation type="journal article" date="2021" name="Genome Biol.">
        <title>AFLAP: assembly-free linkage analysis pipeline using k-mers from genome sequencing data.</title>
        <authorList>
            <person name="Fletcher K."/>
            <person name="Zhang L."/>
            <person name="Gil J."/>
            <person name="Han R."/>
            <person name="Cavanaugh K."/>
            <person name="Michelmore R."/>
        </authorList>
    </citation>
    <scope>NUCLEOTIDE SEQUENCE [LARGE SCALE GENOMIC DNA]</scope>
    <source>
        <strain evidence="2 3">SF5</strain>
    </source>
</reference>